<name>A0A6C0AL45_9ZZZZ</name>
<proteinExistence type="predicted"/>
<protein>
    <submittedName>
        <fullName evidence="1">Uncharacterized protein</fullName>
    </submittedName>
</protein>
<reference evidence="1" key="1">
    <citation type="journal article" date="2020" name="Nature">
        <title>Giant virus diversity and host interactions through global metagenomics.</title>
        <authorList>
            <person name="Schulz F."/>
            <person name="Roux S."/>
            <person name="Paez-Espino D."/>
            <person name="Jungbluth S."/>
            <person name="Walsh D.A."/>
            <person name="Denef V.J."/>
            <person name="McMahon K.D."/>
            <person name="Konstantinidis K.T."/>
            <person name="Eloe-Fadrosh E.A."/>
            <person name="Kyrpides N.C."/>
            <person name="Woyke T."/>
        </authorList>
    </citation>
    <scope>NUCLEOTIDE SEQUENCE</scope>
    <source>
        <strain evidence="1">GVMAG-S-1039698-54</strain>
    </source>
</reference>
<sequence>MSIEEIIEPTMRPTSPINDISKDEWNYGRSILKGMKIHDIIVHSKKKWIIKNTHTTLEGLLVFMLKYEYNEDDEKVLYKIVALLDNKKDKHYKNRHIFPLCEYINRKPTSIVSKIKTTIEDE</sequence>
<dbReference type="AlphaFoldDB" id="A0A6C0AL45"/>
<accession>A0A6C0AL45</accession>
<organism evidence="1">
    <name type="scientific">viral metagenome</name>
    <dbReference type="NCBI Taxonomy" id="1070528"/>
    <lineage>
        <taxon>unclassified sequences</taxon>
        <taxon>metagenomes</taxon>
        <taxon>organismal metagenomes</taxon>
    </lineage>
</organism>
<dbReference type="EMBL" id="MN740675">
    <property type="protein sequence ID" value="QHS80051.1"/>
    <property type="molecule type" value="Genomic_DNA"/>
</dbReference>
<evidence type="ECO:0000313" key="1">
    <source>
        <dbReference type="EMBL" id="QHS80051.1"/>
    </source>
</evidence>